<dbReference type="AlphaFoldDB" id="W7XB99"/>
<keyword evidence="1" id="KW-0472">Membrane</keyword>
<keyword evidence="1" id="KW-1133">Transmembrane helix</keyword>
<feature type="transmembrane region" description="Helical" evidence="1">
    <location>
        <begin position="142"/>
        <end position="162"/>
    </location>
</feature>
<dbReference type="InParanoid" id="W7XB99"/>
<name>W7XB99_TETTS</name>
<keyword evidence="3" id="KW-1185">Reference proteome</keyword>
<dbReference type="Proteomes" id="UP000009168">
    <property type="component" value="Unassembled WGS sequence"/>
</dbReference>
<sequence>MQISQEKKKKFAYQFYQICFFKKNQINKELTYSSLRSHAQNIYKFLRKQELKHVADRRQLAYDEYGTFITNNNSQKSITNIPYTQQQNKLLNNFNIKTLMYQINIYSTYELYQTFKQKQFSINKQINQYLNQYFYFHQNKRFLKILTQIVFLQIYFYSFQIIDLNISQIFKYNTLDIQLVLIIYFVLKYIKILLKNDFEQKFLKVSFKKIALKKYISLQQSAWQANRFFSSQLAYKF</sequence>
<dbReference type="EMBL" id="GG662712">
    <property type="protein sequence ID" value="EWS74607.1"/>
    <property type="molecule type" value="Genomic_DNA"/>
</dbReference>
<evidence type="ECO:0000313" key="3">
    <source>
        <dbReference type="Proteomes" id="UP000009168"/>
    </source>
</evidence>
<proteinExistence type="predicted"/>
<dbReference type="GeneID" id="24436979"/>
<dbReference type="RefSeq" id="XP_012652829.1">
    <property type="nucleotide sequence ID" value="XM_012797375.1"/>
</dbReference>
<reference evidence="3" key="1">
    <citation type="journal article" date="2006" name="PLoS Biol.">
        <title>Macronuclear genome sequence of the ciliate Tetrahymena thermophila, a model eukaryote.</title>
        <authorList>
            <person name="Eisen J.A."/>
            <person name="Coyne R.S."/>
            <person name="Wu M."/>
            <person name="Wu D."/>
            <person name="Thiagarajan M."/>
            <person name="Wortman J.R."/>
            <person name="Badger J.H."/>
            <person name="Ren Q."/>
            <person name="Amedeo P."/>
            <person name="Jones K.M."/>
            <person name="Tallon L.J."/>
            <person name="Delcher A.L."/>
            <person name="Salzberg S.L."/>
            <person name="Silva J.C."/>
            <person name="Haas B.J."/>
            <person name="Majoros W.H."/>
            <person name="Farzad M."/>
            <person name="Carlton J.M."/>
            <person name="Smith R.K. Jr."/>
            <person name="Garg J."/>
            <person name="Pearlman R.E."/>
            <person name="Karrer K.M."/>
            <person name="Sun L."/>
            <person name="Manning G."/>
            <person name="Elde N.C."/>
            <person name="Turkewitz A.P."/>
            <person name="Asai D.J."/>
            <person name="Wilkes D.E."/>
            <person name="Wang Y."/>
            <person name="Cai H."/>
            <person name="Collins K."/>
            <person name="Stewart B.A."/>
            <person name="Lee S.R."/>
            <person name="Wilamowska K."/>
            <person name="Weinberg Z."/>
            <person name="Ruzzo W.L."/>
            <person name="Wloga D."/>
            <person name="Gaertig J."/>
            <person name="Frankel J."/>
            <person name="Tsao C.-C."/>
            <person name="Gorovsky M.A."/>
            <person name="Keeling P.J."/>
            <person name="Waller R.F."/>
            <person name="Patron N.J."/>
            <person name="Cherry J.M."/>
            <person name="Stover N.A."/>
            <person name="Krieger C.J."/>
            <person name="del Toro C."/>
            <person name="Ryder H.F."/>
            <person name="Williamson S.C."/>
            <person name="Barbeau R.A."/>
            <person name="Hamilton E.P."/>
            <person name="Orias E."/>
        </authorList>
    </citation>
    <scope>NUCLEOTIDE SEQUENCE [LARGE SCALE GENOMIC DNA]</scope>
    <source>
        <strain evidence="3">SB210</strain>
    </source>
</reference>
<organism evidence="2 3">
    <name type="scientific">Tetrahymena thermophila (strain SB210)</name>
    <dbReference type="NCBI Taxonomy" id="312017"/>
    <lineage>
        <taxon>Eukaryota</taxon>
        <taxon>Sar</taxon>
        <taxon>Alveolata</taxon>
        <taxon>Ciliophora</taxon>
        <taxon>Intramacronucleata</taxon>
        <taxon>Oligohymenophorea</taxon>
        <taxon>Hymenostomatida</taxon>
        <taxon>Tetrahymenina</taxon>
        <taxon>Tetrahymenidae</taxon>
        <taxon>Tetrahymena</taxon>
    </lineage>
</organism>
<keyword evidence="1 2" id="KW-0812">Transmembrane</keyword>
<evidence type="ECO:0000256" key="1">
    <source>
        <dbReference type="SAM" id="Phobius"/>
    </source>
</evidence>
<evidence type="ECO:0000313" key="2">
    <source>
        <dbReference type="EMBL" id="EWS74607.1"/>
    </source>
</evidence>
<gene>
    <name evidence="2" type="ORF">TTHERM_000046519</name>
</gene>
<dbReference type="KEGG" id="tet:TTHERM_000046519"/>
<accession>W7XB99</accession>
<feature type="transmembrane region" description="Helical" evidence="1">
    <location>
        <begin position="177"/>
        <end position="194"/>
    </location>
</feature>
<protein>
    <submittedName>
        <fullName evidence="2">Transmembrane protein, putative</fullName>
    </submittedName>
</protein>